<reference evidence="1 2" key="1">
    <citation type="submission" date="2019-05" db="EMBL/GenBank/DDBJ databases">
        <title>Another draft genome of Portunus trituberculatus and its Hox gene families provides insights of decapod evolution.</title>
        <authorList>
            <person name="Jeong J.-H."/>
            <person name="Song I."/>
            <person name="Kim S."/>
            <person name="Choi T."/>
            <person name="Kim D."/>
            <person name="Ryu S."/>
            <person name="Kim W."/>
        </authorList>
    </citation>
    <scope>NUCLEOTIDE SEQUENCE [LARGE SCALE GENOMIC DNA]</scope>
    <source>
        <tissue evidence="1">Muscle</tissue>
    </source>
</reference>
<dbReference type="InterPro" id="IPR013783">
    <property type="entry name" value="Ig-like_fold"/>
</dbReference>
<accession>A0A5B7I0U8</accession>
<comment type="caution">
    <text evidence="1">The sequence shown here is derived from an EMBL/GenBank/DDBJ whole genome shotgun (WGS) entry which is preliminary data.</text>
</comment>
<evidence type="ECO:0000313" key="1">
    <source>
        <dbReference type="EMBL" id="MPC75077.1"/>
    </source>
</evidence>
<sequence length="47" mass="4797">MNTFYLSPAESPGEPQVEVEGNGKVMSGDEVALVCSSTGGNPAPELT</sequence>
<organism evidence="1 2">
    <name type="scientific">Portunus trituberculatus</name>
    <name type="common">Swimming crab</name>
    <name type="synonym">Neptunus trituberculatus</name>
    <dbReference type="NCBI Taxonomy" id="210409"/>
    <lineage>
        <taxon>Eukaryota</taxon>
        <taxon>Metazoa</taxon>
        <taxon>Ecdysozoa</taxon>
        <taxon>Arthropoda</taxon>
        <taxon>Crustacea</taxon>
        <taxon>Multicrustacea</taxon>
        <taxon>Malacostraca</taxon>
        <taxon>Eumalacostraca</taxon>
        <taxon>Eucarida</taxon>
        <taxon>Decapoda</taxon>
        <taxon>Pleocyemata</taxon>
        <taxon>Brachyura</taxon>
        <taxon>Eubrachyura</taxon>
        <taxon>Portunoidea</taxon>
        <taxon>Portunidae</taxon>
        <taxon>Portuninae</taxon>
        <taxon>Portunus</taxon>
    </lineage>
</organism>
<evidence type="ECO:0008006" key="3">
    <source>
        <dbReference type="Google" id="ProtNLM"/>
    </source>
</evidence>
<dbReference type="Gene3D" id="2.60.40.10">
    <property type="entry name" value="Immunoglobulins"/>
    <property type="match status" value="1"/>
</dbReference>
<dbReference type="AlphaFoldDB" id="A0A5B7I0U8"/>
<protein>
    <recommendedName>
        <fullName evidence="3">Ig-like domain-containing protein</fullName>
    </recommendedName>
</protein>
<dbReference type="EMBL" id="VSRR010040303">
    <property type="protein sequence ID" value="MPC75077.1"/>
    <property type="molecule type" value="Genomic_DNA"/>
</dbReference>
<dbReference type="Proteomes" id="UP000324222">
    <property type="component" value="Unassembled WGS sequence"/>
</dbReference>
<proteinExistence type="predicted"/>
<name>A0A5B7I0U8_PORTR</name>
<keyword evidence="2" id="KW-1185">Reference proteome</keyword>
<evidence type="ECO:0000313" key="2">
    <source>
        <dbReference type="Proteomes" id="UP000324222"/>
    </source>
</evidence>
<gene>
    <name evidence="1" type="ORF">E2C01_069461</name>
</gene>